<keyword evidence="1" id="KW-0812">Transmembrane</keyword>
<keyword evidence="1" id="KW-0472">Membrane</keyword>
<protein>
    <submittedName>
        <fullName evidence="2">Uncharacterized protein</fullName>
    </submittedName>
</protein>
<feature type="transmembrane region" description="Helical" evidence="1">
    <location>
        <begin position="72"/>
        <end position="88"/>
    </location>
</feature>
<keyword evidence="3" id="KW-1185">Reference proteome</keyword>
<gene>
    <name evidence="2" type="ORF">MKW98_023615</name>
</gene>
<dbReference type="AlphaFoldDB" id="A0AAD4SZ65"/>
<dbReference type="Proteomes" id="UP001202328">
    <property type="component" value="Unassembled WGS sequence"/>
</dbReference>
<evidence type="ECO:0000313" key="3">
    <source>
        <dbReference type="Proteomes" id="UP001202328"/>
    </source>
</evidence>
<accession>A0AAD4SZ65</accession>
<proteinExistence type="predicted"/>
<name>A0AAD4SZ65_9MAGN</name>
<keyword evidence="1" id="KW-1133">Transmembrane helix</keyword>
<evidence type="ECO:0000313" key="2">
    <source>
        <dbReference type="EMBL" id="KAI3928014.1"/>
    </source>
</evidence>
<comment type="caution">
    <text evidence="2">The sequence shown here is derived from an EMBL/GenBank/DDBJ whole genome shotgun (WGS) entry which is preliminary data.</text>
</comment>
<dbReference type="EMBL" id="JAJJMB010007708">
    <property type="protein sequence ID" value="KAI3928014.1"/>
    <property type="molecule type" value="Genomic_DNA"/>
</dbReference>
<organism evidence="2 3">
    <name type="scientific">Papaver atlanticum</name>
    <dbReference type="NCBI Taxonomy" id="357466"/>
    <lineage>
        <taxon>Eukaryota</taxon>
        <taxon>Viridiplantae</taxon>
        <taxon>Streptophyta</taxon>
        <taxon>Embryophyta</taxon>
        <taxon>Tracheophyta</taxon>
        <taxon>Spermatophyta</taxon>
        <taxon>Magnoliopsida</taxon>
        <taxon>Ranunculales</taxon>
        <taxon>Papaveraceae</taxon>
        <taxon>Papaveroideae</taxon>
        <taxon>Papaver</taxon>
    </lineage>
</organism>
<evidence type="ECO:0000256" key="1">
    <source>
        <dbReference type="SAM" id="Phobius"/>
    </source>
</evidence>
<sequence length="147" mass="15825">MRQVVDFDCKKKKCSGSKDFHTEIVINELFQLGLFLPINSLSYFSKSITKFATSYSLVLFCKNKTMAGLKPFLFVFVLVAAMTAAPLAEAQLGGLGSGITNLLGLIRIQGTVFCSINGSAGANGTATPVFPNALSSTEMWQLRKCGI</sequence>
<reference evidence="2" key="1">
    <citation type="submission" date="2022-04" db="EMBL/GenBank/DDBJ databases">
        <title>A functionally conserved STORR gene fusion in Papaver species that diverged 16.8 million years ago.</title>
        <authorList>
            <person name="Catania T."/>
        </authorList>
    </citation>
    <scope>NUCLEOTIDE SEQUENCE</scope>
    <source>
        <strain evidence="2">S-188037</strain>
    </source>
</reference>